<dbReference type="InParanoid" id="G0R545"/>
<dbReference type="Gene3D" id="3.50.7.10">
    <property type="entry name" value="GroEL"/>
    <property type="match status" value="1"/>
</dbReference>
<proteinExistence type="predicted"/>
<keyword evidence="6" id="KW-0472">Membrane</keyword>
<evidence type="ECO:0000313" key="8">
    <source>
        <dbReference type="EMBL" id="EGR27447.1"/>
    </source>
</evidence>
<dbReference type="PANTHER" id="PTHR45748">
    <property type="entry name" value="1-PHOSPHATIDYLINOSITOL 3-PHOSPHATE 5-KINASE-RELATED"/>
    <property type="match status" value="1"/>
</dbReference>
<keyword evidence="6" id="KW-1133">Transmembrane helix</keyword>
<evidence type="ECO:0000256" key="4">
    <source>
        <dbReference type="PROSITE-ProRule" id="PRU00091"/>
    </source>
</evidence>
<gene>
    <name evidence="8" type="ORF">IMG5_196300</name>
</gene>
<dbReference type="EMBL" id="GL984360">
    <property type="protein sequence ID" value="EGR27447.1"/>
    <property type="molecule type" value="Genomic_DNA"/>
</dbReference>
<dbReference type="GO" id="GO:0010008">
    <property type="term" value="C:endosome membrane"/>
    <property type="evidence" value="ECO:0007669"/>
    <property type="project" value="TreeGrafter"/>
</dbReference>
<evidence type="ECO:0000259" key="7">
    <source>
        <dbReference type="PROSITE" id="PS50178"/>
    </source>
</evidence>
<dbReference type="GO" id="GO:0008270">
    <property type="term" value="F:zinc ion binding"/>
    <property type="evidence" value="ECO:0007669"/>
    <property type="project" value="UniProtKB-KW"/>
</dbReference>
<reference evidence="8 9" key="1">
    <citation type="submission" date="2011-07" db="EMBL/GenBank/DDBJ databases">
        <authorList>
            <person name="Coyne R."/>
            <person name="Brami D."/>
            <person name="Johnson J."/>
            <person name="Hostetler J."/>
            <person name="Hannick L."/>
            <person name="Clark T."/>
            <person name="Cassidy-Hanley D."/>
            <person name="Inman J."/>
        </authorList>
    </citation>
    <scope>NUCLEOTIDE SEQUENCE [LARGE SCALE GENOMIC DNA]</scope>
    <source>
        <strain evidence="8 9">G5</strain>
    </source>
</reference>
<dbReference type="STRING" id="857967.G0R545"/>
<dbReference type="GeneID" id="14903512"/>
<dbReference type="AlphaFoldDB" id="G0R545"/>
<feature type="transmembrane region" description="Helical" evidence="6">
    <location>
        <begin position="564"/>
        <end position="583"/>
    </location>
</feature>
<dbReference type="Proteomes" id="UP000008983">
    <property type="component" value="Unassembled WGS sequence"/>
</dbReference>
<dbReference type="InterPro" id="IPR027410">
    <property type="entry name" value="TCP-1-like_intermed_sf"/>
</dbReference>
<keyword evidence="2 4" id="KW-0863">Zinc-finger</keyword>
<dbReference type="eggNOG" id="KOG0230">
    <property type="taxonomic scope" value="Eukaryota"/>
</dbReference>
<evidence type="ECO:0000256" key="1">
    <source>
        <dbReference type="ARBA" id="ARBA00022723"/>
    </source>
</evidence>
<dbReference type="PROSITE" id="PS50178">
    <property type="entry name" value="ZF_FYVE"/>
    <property type="match status" value="1"/>
</dbReference>
<dbReference type="Gene3D" id="3.30.40.10">
    <property type="entry name" value="Zinc/RING finger domain, C3HC4 (zinc finger)"/>
    <property type="match status" value="1"/>
</dbReference>
<feature type="region of interest" description="Disordered" evidence="5">
    <location>
        <begin position="121"/>
        <end position="168"/>
    </location>
</feature>
<dbReference type="SUPFAM" id="SSF57903">
    <property type="entry name" value="FYVE/PHD zinc finger"/>
    <property type="match status" value="1"/>
</dbReference>
<sequence length="620" mass="74830">MDQYNSSFMTDNNKLNKYKQQDVSIQVQKQREDIILSKFKKKEKWAIDDESIQCFLCRKLFNILYRRKHHCRKCGQVFCGKCSNYFLCQLVDEFQKKVDKERRLCKNCFKKCQEYMTSKIEQQQIQSDDQKEEEEDDEQEEENDEEQSQNQEEEEIDEEQGNQQQNDIKLQKQSLLEKRYSFNEKLRNLIGYGVISQKNVARKCMKTEFMPKEDIKANNNLINRKEQKIYIQQQQQQQQQQQYYIKCIVVSVAIDVFSNFDGNIIPDLKEIISKQKQHMQKIIDGFQLLNPQIIFCKENVNQDILSWFEGQKISVVQKIKSQEIFKIAEIAKCKIVDDIEIFFPNKQQKNQDFSKSQYLGNLNSIYFRSYQSQNINTFMFLESFQSQYVSLLVFGENVNILKIIKKKLKNILKLAKNLYMECQIIYQNDELIKQNKKNKKLYIETLENDVVDFGNFNTFIDEKIGIQEFVQSAEKPYRYTKYYINIQTVYSQQAQDKKNLINMYKIKTQIFMKQRLVNYHQDALIMNLSKQFFQKKEIQHYVNKTNILQYKQKKKYQYIQKKQIFIYTNLILYIYIQIYLYFFDITIYLQKCNFYANVIKKLVRLVNYVKDQCIIIPKYS</sequence>
<evidence type="ECO:0000256" key="5">
    <source>
        <dbReference type="SAM" id="MobiDB-lite"/>
    </source>
</evidence>
<feature type="compositionally biased region" description="Acidic residues" evidence="5">
    <location>
        <begin position="130"/>
        <end position="160"/>
    </location>
</feature>
<organism evidence="8 9">
    <name type="scientific">Ichthyophthirius multifiliis</name>
    <name type="common">White spot disease agent</name>
    <name type="synonym">Ich</name>
    <dbReference type="NCBI Taxonomy" id="5932"/>
    <lineage>
        <taxon>Eukaryota</taxon>
        <taxon>Sar</taxon>
        <taxon>Alveolata</taxon>
        <taxon>Ciliophora</taxon>
        <taxon>Intramacronucleata</taxon>
        <taxon>Oligohymenophorea</taxon>
        <taxon>Hymenostomatida</taxon>
        <taxon>Ophryoglenina</taxon>
        <taxon>Ichthyophthirius</taxon>
    </lineage>
</organism>
<dbReference type="SUPFAM" id="SSF52029">
    <property type="entry name" value="GroEL apical domain-like"/>
    <property type="match status" value="1"/>
</dbReference>
<keyword evidence="6" id="KW-0812">Transmembrane</keyword>
<dbReference type="SMART" id="SM00064">
    <property type="entry name" value="FYVE"/>
    <property type="match status" value="1"/>
</dbReference>
<dbReference type="PANTHER" id="PTHR45748:SF7">
    <property type="entry name" value="1-PHOSPHATIDYLINOSITOL 3-PHOSPHATE 5-KINASE-RELATED"/>
    <property type="match status" value="1"/>
</dbReference>
<dbReference type="GO" id="GO:0000285">
    <property type="term" value="F:1-phosphatidylinositol-3-phosphate 5-kinase activity"/>
    <property type="evidence" value="ECO:0007669"/>
    <property type="project" value="TreeGrafter"/>
</dbReference>
<evidence type="ECO:0000256" key="2">
    <source>
        <dbReference type="ARBA" id="ARBA00022771"/>
    </source>
</evidence>
<dbReference type="Gene3D" id="3.30.260.10">
    <property type="entry name" value="TCP-1-like chaperonin intermediate domain"/>
    <property type="match status" value="1"/>
</dbReference>
<dbReference type="InterPro" id="IPR011011">
    <property type="entry name" value="Znf_FYVE_PHD"/>
</dbReference>
<dbReference type="Pfam" id="PF01363">
    <property type="entry name" value="FYVE"/>
    <property type="match status" value="1"/>
</dbReference>
<dbReference type="InterPro" id="IPR000306">
    <property type="entry name" value="Znf_FYVE"/>
</dbReference>
<name>G0R545_ICHMU</name>
<dbReference type="OrthoDB" id="312434at2759"/>
<dbReference type="RefSeq" id="XP_004024357.1">
    <property type="nucleotide sequence ID" value="XM_004024308.1"/>
</dbReference>
<keyword evidence="1" id="KW-0479">Metal-binding</keyword>
<dbReference type="GO" id="GO:0046854">
    <property type="term" value="P:phosphatidylinositol phosphate biosynthetic process"/>
    <property type="evidence" value="ECO:0007669"/>
    <property type="project" value="TreeGrafter"/>
</dbReference>
<dbReference type="InterPro" id="IPR013083">
    <property type="entry name" value="Znf_RING/FYVE/PHD"/>
</dbReference>
<dbReference type="InterPro" id="IPR002423">
    <property type="entry name" value="Cpn60/GroEL/TCP-1"/>
</dbReference>
<evidence type="ECO:0000256" key="6">
    <source>
        <dbReference type="SAM" id="Phobius"/>
    </source>
</evidence>
<accession>G0R545</accession>
<keyword evidence="3" id="KW-0862">Zinc</keyword>
<dbReference type="Pfam" id="PF00118">
    <property type="entry name" value="Cpn60_TCP1"/>
    <property type="match status" value="1"/>
</dbReference>
<evidence type="ECO:0000256" key="3">
    <source>
        <dbReference type="ARBA" id="ARBA00022833"/>
    </source>
</evidence>
<dbReference type="InterPro" id="IPR027409">
    <property type="entry name" value="GroEL-like_apical_dom_sf"/>
</dbReference>
<evidence type="ECO:0000313" key="9">
    <source>
        <dbReference type="Proteomes" id="UP000008983"/>
    </source>
</evidence>
<protein>
    <recommendedName>
        <fullName evidence="7">FYVE-type domain-containing protein</fullName>
    </recommendedName>
</protein>
<keyword evidence="9" id="KW-1185">Reference proteome</keyword>
<dbReference type="GO" id="GO:0005524">
    <property type="term" value="F:ATP binding"/>
    <property type="evidence" value="ECO:0007669"/>
    <property type="project" value="InterPro"/>
</dbReference>
<dbReference type="InterPro" id="IPR017455">
    <property type="entry name" value="Znf_FYVE-rel"/>
</dbReference>
<feature type="domain" description="FYVE-type" evidence="7">
    <location>
        <begin position="48"/>
        <end position="113"/>
    </location>
</feature>